<dbReference type="GO" id="GO:0015936">
    <property type="term" value="P:coenzyme A metabolic process"/>
    <property type="evidence" value="ECO:0007669"/>
    <property type="project" value="InterPro"/>
</dbReference>
<gene>
    <name evidence="6" type="primary">hmgA-2</name>
    <name evidence="6" type="ordered locus">MCP_3002</name>
</gene>
<dbReference type="STRING" id="304371.MCP_3002"/>
<dbReference type="PROSITE" id="PS00066">
    <property type="entry name" value="HMG_COA_REDUCTASE_1"/>
    <property type="match status" value="1"/>
</dbReference>
<dbReference type="InterPro" id="IPR004554">
    <property type="entry name" value="HMG_CoA_Rdtase_eu_arc"/>
</dbReference>
<comment type="pathway">
    <text evidence="5">Metabolic intermediate biosynthesis; (R)-mevalonate biosynthesis; (R)-mevalonate from acetyl-CoA: step 3/3.</text>
</comment>
<dbReference type="eggNOG" id="arCOG04260">
    <property type="taxonomic scope" value="Archaea"/>
</dbReference>
<dbReference type="UniPathway" id="UPA00058">
    <property type="reaction ID" value="UER00103"/>
</dbReference>
<dbReference type="InterPro" id="IPR009029">
    <property type="entry name" value="HMG_CoA_Rdtase_sub-bd_dom_sf"/>
</dbReference>
<dbReference type="InterPro" id="IPR009023">
    <property type="entry name" value="HMG_CoA_Rdtase_NAD(P)-bd_sf"/>
</dbReference>
<dbReference type="FunFam" id="3.30.70.420:FF:000001">
    <property type="entry name" value="3-hydroxy-3-methylglutaryl coenzyme A reductase"/>
    <property type="match status" value="1"/>
</dbReference>
<dbReference type="SUPFAM" id="SSF55035">
    <property type="entry name" value="NAD-binding domain of HMG-CoA reductase"/>
    <property type="match status" value="1"/>
</dbReference>
<dbReference type="NCBIfam" id="TIGR00533">
    <property type="entry name" value="HMG_CoA_R_NADP"/>
    <property type="match status" value="1"/>
</dbReference>
<protein>
    <recommendedName>
        <fullName evidence="5">3-hydroxy-3-methylglutaryl coenzyme A reductase</fullName>
        <shortName evidence="5">HMG-CoA reductase</shortName>
        <ecNumber evidence="5">1.1.1.34</ecNumber>
    </recommendedName>
</protein>
<dbReference type="InterPro" id="IPR002202">
    <property type="entry name" value="HMG_CoA_Rdtase"/>
</dbReference>
<sequence>MIDMSEDIVKKLASGELKLHQADEHSTSRREAVDMRREAVSMLTGADLSNIGKYSYDPEVATRKNIENAIGAVQIPLGIAGPITIHGDYAKGDFYLPLATTEGALVASVNRGCSVCRAAGGVTVAVMQDEMTRAPVVKAKDLKEAKRLADAVKTPEMFAEMRAVVGTTTRHGELLRVDPYVVGRSVFLRMAFDTKDAMGMNMVTIASDKVMRELEKKFDVKLVALSSNMCTDKKPAAINVIEGRGRTTVAEVIVPREVVLERLKAAPEDMCDVNYRKNFLGSARAVSFGFNAQVANVIAAMYIACGQDPAHVVEGSNAITSAEMDGDDLHFSVSFPSLPMGTVGGGTGLATQSECLNLLGVKGGGTPPGSNARKLAEIVASAGLAGELSLLGALASQDLAKAHAKYGR</sequence>
<reference evidence="6 7" key="2">
    <citation type="journal article" date="2008" name="Int. J. Syst. Evol. Microbiol.">
        <title>Methanocella paludicola gen. nov., sp. nov., a methane-producing archaeon, the first isolate of the lineage 'Rice Cluster I', and proposal of the new archaeal order Methanocellales ord. nov.</title>
        <authorList>
            <person name="Sakai S."/>
            <person name="Imachi H."/>
            <person name="Hanada S."/>
            <person name="Ohashi A."/>
            <person name="Harada H."/>
            <person name="Kamagata Y."/>
        </authorList>
    </citation>
    <scope>NUCLEOTIDE SEQUENCE [LARGE SCALE GENOMIC DNA]</scope>
    <source>
        <strain evidence="7">DSM 17711 / JCM 13418 / NBRC 101707 / SANAE</strain>
    </source>
</reference>
<keyword evidence="3 5" id="KW-0560">Oxidoreductase</keyword>
<dbReference type="AlphaFoldDB" id="D1Z302"/>
<dbReference type="Pfam" id="PF00368">
    <property type="entry name" value="HMG-CoA_red"/>
    <property type="match status" value="1"/>
</dbReference>
<dbReference type="GO" id="GO:0016126">
    <property type="term" value="P:sterol biosynthetic process"/>
    <property type="evidence" value="ECO:0007669"/>
    <property type="project" value="TreeGrafter"/>
</dbReference>
<dbReference type="PROSITE" id="PS00318">
    <property type="entry name" value="HMG_COA_REDUCTASE_2"/>
    <property type="match status" value="1"/>
</dbReference>
<evidence type="ECO:0000256" key="1">
    <source>
        <dbReference type="ARBA" id="ARBA00007661"/>
    </source>
</evidence>
<dbReference type="InParanoid" id="D1Z302"/>
<proteinExistence type="inferred from homology"/>
<keyword evidence="7" id="KW-1185">Reference proteome</keyword>
<dbReference type="SUPFAM" id="SSF56542">
    <property type="entry name" value="Substrate-binding domain of HMG-CoA reductase"/>
    <property type="match status" value="1"/>
</dbReference>
<dbReference type="EC" id="1.1.1.34" evidence="5"/>
<evidence type="ECO:0000256" key="4">
    <source>
        <dbReference type="ARBA" id="ARBA00049903"/>
    </source>
</evidence>
<dbReference type="GO" id="GO:0008299">
    <property type="term" value="P:isoprenoid biosynthetic process"/>
    <property type="evidence" value="ECO:0007669"/>
    <property type="project" value="InterPro"/>
</dbReference>
<organism evidence="6 7">
    <name type="scientific">Methanocella paludicola (strain DSM 17711 / JCM 13418 / NBRC 101707 / SANAE)</name>
    <dbReference type="NCBI Taxonomy" id="304371"/>
    <lineage>
        <taxon>Archaea</taxon>
        <taxon>Methanobacteriati</taxon>
        <taxon>Methanobacteriota</taxon>
        <taxon>Stenosarchaea group</taxon>
        <taxon>Methanomicrobia</taxon>
        <taxon>Methanocellales</taxon>
        <taxon>Methanocellaceae</taxon>
        <taxon>Methanocella</taxon>
    </lineage>
</organism>
<comment type="similarity">
    <text evidence="1 5">Belongs to the HMG-CoA reductase family.</text>
</comment>
<dbReference type="PANTHER" id="PTHR10572">
    <property type="entry name" value="3-HYDROXY-3-METHYLGLUTARYL-COENZYME A REDUCTASE"/>
    <property type="match status" value="1"/>
</dbReference>
<evidence type="ECO:0000256" key="3">
    <source>
        <dbReference type="ARBA" id="ARBA00023002"/>
    </source>
</evidence>
<dbReference type="CDD" id="cd00643">
    <property type="entry name" value="HMG-CoA_reductase_classI"/>
    <property type="match status" value="1"/>
</dbReference>
<dbReference type="Proteomes" id="UP000001882">
    <property type="component" value="Chromosome"/>
</dbReference>
<dbReference type="GO" id="GO:0004420">
    <property type="term" value="F:hydroxymethylglutaryl-CoA reductase (NADPH) activity"/>
    <property type="evidence" value="ECO:0007669"/>
    <property type="project" value="UniProtKB-EC"/>
</dbReference>
<dbReference type="InterPro" id="IPR023074">
    <property type="entry name" value="HMG_CoA_Rdtase_cat_sf"/>
</dbReference>
<dbReference type="PATRIC" id="fig|304371.9.peg.3074"/>
<reference evidence="6 7" key="1">
    <citation type="journal article" date="2007" name="Appl. Environ. Microbiol.">
        <title>Isolation of key methanogens for global methane emission from rice paddy fields: a novel isolate affiliated with the clone cluster rice cluster I.</title>
        <authorList>
            <person name="Sakai S."/>
            <person name="Imachi H."/>
            <person name="Sekiguchi Y."/>
            <person name="Ohashi A."/>
            <person name="Harada H."/>
            <person name="Kamagata Y."/>
        </authorList>
    </citation>
    <scope>NUCLEOTIDE SEQUENCE [LARGE SCALE GENOMIC DNA]</scope>
    <source>
        <strain evidence="7">DSM 17711 / JCM 13418 / NBRC 101707 / SANAE</strain>
    </source>
</reference>
<evidence type="ECO:0000256" key="5">
    <source>
        <dbReference type="RuleBase" id="RU361219"/>
    </source>
</evidence>
<dbReference type="KEGG" id="mpd:MCP_3002"/>
<dbReference type="Gene3D" id="3.90.770.10">
    <property type="entry name" value="3-hydroxy-3-methylglutaryl-coenzyme A Reductase, Chain A, domain 2"/>
    <property type="match status" value="1"/>
</dbReference>
<evidence type="ECO:0000256" key="2">
    <source>
        <dbReference type="ARBA" id="ARBA00022857"/>
    </source>
</evidence>
<dbReference type="EMBL" id="AP011532">
    <property type="protein sequence ID" value="BAI63074.1"/>
    <property type="molecule type" value="Genomic_DNA"/>
</dbReference>
<dbReference type="FunCoup" id="D1Z302">
    <property type="interactions" value="38"/>
</dbReference>
<dbReference type="Gene3D" id="3.30.70.420">
    <property type="entry name" value="Hydroxymethylglutaryl-CoA reductase, class I/II, NAD/NADP-binding domain"/>
    <property type="match status" value="1"/>
</dbReference>
<name>D1Z302_METPS</name>
<comment type="catalytic activity">
    <reaction evidence="4 5">
        <text>(R)-mevalonate + 2 NADP(+) + CoA = (3S)-3-hydroxy-3-methylglutaryl-CoA + 2 NADPH + 2 H(+)</text>
        <dbReference type="Rhea" id="RHEA:15989"/>
        <dbReference type="ChEBI" id="CHEBI:15378"/>
        <dbReference type="ChEBI" id="CHEBI:36464"/>
        <dbReference type="ChEBI" id="CHEBI:43074"/>
        <dbReference type="ChEBI" id="CHEBI:57287"/>
        <dbReference type="ChEBI" id="CHEBI:57783"/>
        <dbReference type="ChEBI" id="CHEBI:58349"/>
        <dbReference type="EC" id="1.1.1.34"/>
    </reaction>
</comment>
<dbReference type="PRINTS" id="PR00071">
    <property type="entry name" value="HMGCOARDTASE"/>
</dbReference>
<dbReference type="PROSITE" id="PS50065">
    <property type="entry name" value="HMG_COA_REDUCTASE_4"/>
    <property type="match status" value="1"/>
</dbReference>
<dbReference type="PANTHER" id="PTHR10572:SF24">
    <property type="entry name" value="3-HYDROXY-3-METHYLGLUTARYL-COENZYME A REDUCTASE"/>
    <property type="match status" value="1"/>
</dbReference>
<reference evidence="7" key="3">
    <citation type="journal article" date="2011" name="PLoS ONE">
        <title>Genome sequence of a mesophilic hydrogenotrophic methanogen Methanocella paludicola, the first cultivated representative of the order Methanocellales.</title>
        <authorList>
            <person name="Sakai S."/>
            <person name="Takaki Y."/>
            <person name="Shimamura S."/>
            <person name="Sekine M."/>
            <person name="Tajima T."/>
            <person name="Kosugi H."/>
            <person name="Ichikawa N."/>
            <person name="Tasumi E."/>
            <person name="Hiraki A.T."/>
            <person name="Shimizu A."/>
            <person name="Kato Y."/>
            <person name="Nishiko R."/>
            <person name="Mori K."/>
            <person name="Fujita N."/>
            <person name="Imachi H."/>
            <person name="Takai K."/>
        </authorList>
    </citation>
    <scope>NUCLEOTIDE SEQUENCE [LARGE SCALE GENOMIC DNA]</scope>
    <source>
        <strain evidence="7">DSM 17711 / JCM 13418 / NBRC 101707 / SANAE</strain>
    </source>
</reference>
<dbReference type="InterPro" id="IPR023076">
    <property type="entry name" value="HMG_CoA_Rdtase_CS"/>
</dbReference>
<evidence type="ECO:0000313" key="6">
    <source>
        <dbReference type="EMBL" id="BAI63074.1"/>
    </source>
</evidence>
<accession>D1Z302</accession>
<evidence type="ECO:0000313" key="7">
    <source>
        <dbReference type="Proteomes" id="UP000001882"/>
    </source>
</evidence>
<keyword evidence="2 5" id="KW-0521">NADP</keyword>